<dbReference type="Pfam" id="PF03016">
    <property type="entry name" value="Exostosin_GT47"/>
    <property type="match status" value="1"/>
</dbReference>
<feature type="chain" id="PRO_5032602155" description="Exostosin GT47 domain-containing protein" evidence="2">
    <location>
        <begin position="21"/>
        <end position="496"/>
    </location>
</feature>
<evidence type="ECO:0000259" key="3">
    <source>
        <dbReference type="Pfam" id="PF03016"/>
    </source>
</evidence>
<dbReference type="OrthoDB" id="416646at2759"/>
<gene>
    <name evidence="4" type="ORF">SNEC2469_LOCUS29806</name>
</gene>
<organism evidence="4 5">
    <name type="scientific">Symbiodinium necroappetens</name>
    <dbReference type="NCBI Taxonomy" id="1628268"/>
    <lineage>
        <taxon>Eukaryota</taxon>
        <taxon>Sar</taxon>
        <taxon>Alveolata</taxon>
        <taxon>Dinophyceae</taxon>
        <taxon>Suessiales</taxon>
        <taxon>Symbiodiniaceae</taxon>
        <taxon>Symbiodinium</taxon>
    </lineage>
</organism>
<evidence type="ECO:0000256" key="2">
    <source>
        <dbReference type="SAM" id="SignalP"/>
    </source>
</evidence>
<reference evidence="4" key="1">
    <citation type="submission" date="2021-02" db="EMBL/GenBank/DDBJ databases">
        <authorList>
            <person name="Dougan E. K."/>
            <person name="Rhodes N."/>
            <person name="Thang M."/>
            <person name="Chan C."/>
        </authorList>
    </citation>
    <scope>NUCLEOTIDE SEQUENCE</scope>
</reference>
<comment type="caution">
    <text evidence="4">The sequence shown here is derived from an EMBL/GenBank/DDBJ whole genome shotgun (WGS) entry which is preliminary data.</text>
</comment>
<proteinExistence type="inferred from homology"/>
<name>A0A813B8U7_9DINO</name>
<comment type="similarity">
    <text evidence="1">Belongs to the glycosyltransferase 47 family.</text>
</comment>
<feature type="signal peptide" evidence="2">
    <location>
        <begin position="1"/>
        <end position="20"/>
    </location>
</feature>
<keyword evidence="2" id="KW-0732">Signal</keyword>
<protein>
    <recommendedName>
        <fullName evidence="3">Exostosin GT47 domain-containing protein</fullName>
    </recommendedName>
</protein>
<dbReference type="EMBL" id="CAJNJA010067918">
    <property type="protein sequence ID" value="CAE7893336.1"/>
    <property type="molecule type" value="Genomic_DNA"/>
</dbReference>
<evidence type="ECO:0000256" key="1">
    <source>
        <dbReference type="ARBA" id="ARBA00010271"/>
    </source>
</evidence>
<dbReference type="AlphaFoldDB" id="A0A813B8U7"/>
<keyword evidence="5" id="KW-1185">Reference proteome</keyword>
<evidence type="ECO:0000313" key="5">
    <source>
        <dbReference type="Proteomes" id="UP000601435"/>
    </source>
</evidence>
<sequence length="496" mass="56216">MAGAVWPWLLLLPHAKGMLADVGIPLHFSGLLNLSLHAKFFVLRPPPELRPEAPQLELAFLHLSRCEYFGHMYSFEYMYTDFFEMNRQFLANSAEEADFVVLEHCVTYAYHVLRYGAGFNTVKLTWEALRIAQESYLLPLIHWAETTPAYQKTQGRNFVIVFAMDKGRVDYPMASRATQHWHAITTVGNGTTWMKRNQPWLRPESDSARDPCKGRSSTSKRRLVYYEQDVVVPVPTSFEWTPEAQQTEDRHLLVFYAASPNSCIRRSIASQLAASDDAEVLVIPKPIPKKPWSDFLFRSKFCFVPDGFSSISARLYEVLLHGCVPVLLTHAFHPPFETLIDWRRIAVFLHNSQVADAPAILRNISEEEYLSMHRQVTRVQRLLSLGSASEQKPESTCCDLRKTVQSLECSQDQGMFMPLGLQCIKMFQPCSSLFVSHFGAASCCTMQGYAFLDSYKHGVDAAQARPRLNSAGKACDGASMHFIPALAAKRRVPHGR</sequence>
<dbReference type="PANTHER" id="PTHR11062">
    <property type="entry name" value="EXOSTOSIN HEPARAN SULFATE GLYCOSYLTRANSFERASE -RELATED"/>
    <property type="match status" value="1"/>
</dbReference>
<dbReference type="Proteomes" id="UP000601435">
    <property type="component" value="Unassembled WGS sequence"/>
</dbReference>
<dbReference type="GO" id="GO:0016757">
    <property type="term" value="F:glycosyltransferase activity"/>
    <property type="evidence" value="ECO:0007669"/>
    <property type="project" value="InterPro"/>
</dbReference>
<dbReference type="InterPro" id="IPR004263">
    <property type="entry name" value="Exostosin"/>
</dbReference>
<dbReference type="InterPro" id="IPR040911">
    <property type="entry name" value="Exostosin_GT47"/>
</dbReference>
<evidence type="ECO:0000313" key="4">
    <source>
        <dbReference type="EMBL" id="CAE7893336.1"/>
    </source>
</evidence>
<accession>A0A813B8U7</accession>
<feature type="domain" description="Exostosin GT47" evidence="3">
    <location>
        <begin position="63"/>
        <end position="363"/>
    </location>
</feature>